<accession>X2A1G2</accession>
<dbReference type="AlphaFoldDB" id="X2A1G2"/>
<reference evidence="1" key="3">
    <citation type="submission" date="2015-06" db="UniProtKB">
        <authorList>
            <consortium name="EnsemblMetazoa"/>
        </authorList>
    </citation>
    <scope>IDENTIFICATION</scope>
</reference>
<evidence type="ECO:0000313" key="1">
    <source>
        <dbReference type="EnsemblMetazoa" id="CapteP200769"/>
    </source>
</evidence>
<name>X2A1G2_CAPTE</name>
<dbReference type="EMBL" id="AMQN01023849">
    <property type="status" value="NOT_ANNOTATED_CDS"/>
    <property type="molecule type" value="Genomic_DNA"/>
</dbReference>
<organism evidence="1 2">
    <name type="scientific">Capitella teleta</name>
    <name type="common">Polychaete worm</name>
    <dbReference type="NCBI Taxonomy" id="283909"/>
    <lineage>
        <taxon>Eukaryota</taxon>
        <taxon>Metazoa</taxon>
        <taxon>Spiralia</taxon>
        <taxon>Lophotrochozoa</taxon>
        <taxon>Annelida</taxon>
        <taxon>Polychaeta</taxon>
        <taxon>Sedentaria</taxon>
        <taxon>Scolecida</taxon>
        <taxon>Capitellidae</taxon>
        <taxon>Capitella</taxon>
    </lineage>
</organism>
<dbReference type="HOGENOM" id="CLU_131707_0_0_1"/>
<evidence type="ECO:0000313" key="2">
    <source>
        <dbReference type="Proteomes" id="UP000014760"/>
    </source>
</evidence>
<keyword evidence="2" id="KW-1185">Reference proteome</keyword>
<dbReference type="EnsemblMetazoa" id="CapteT200769">
    <property type="protein sequence ID" value="CapteP200769"/>
    <property type="gene ID" value="CapteG200769"/>
</dbReference>
<sequence length="174" mass="20012">MRKMWGVDSYQAKQAWREYQEAKVEASAVMLNKMNQTNRKRMQDLGRGAGKKNMFMELKNWMNKGEAVLGVEKERFEMVDGDREITMRELEKAWCKIKRGKAMDESGVCGEYPRALTEESKGRVYISIGYALLTGVGRFVEWEFIPSETDMPSSSIVLYASTRSPFPEIIPFAN</sequence>
<protein>
    <submittedName>
        <fullName evidence="1">Uncharacterized protein</fullName>
    </submittedName>
</protein>
<reference evidence="2" key="2">
    <citation type="journal article" date="2013" name="Nature">
        <title>Insights into bilaterian evolution from three spiralian genomes.</title>
        <authorList>
            <person name="Simakov O."/>
            <person name="Marletaz F."/>
            <person name="Cho S.J."/>
            <person name="Edsinger-Gonzales E."/>
            <person name="Havlak P."/>
            <person name="Hellsten U."/>
            <person name="Kuo D.H."/>
            <person name="Larsson T."/>
            <person name="Lv J."/>
            <person name="Arendt D."/>
            <person name="Savage R."/>
            <person name="Osoegawa K."/>
            <person name="de Jong P."/>
            <person name="Grimwood J."/>
            <person name="Chapman J.A."/>
            <person name="Shapiro H."/>
            <person name="Aerts A."/>
            <person name="Otillar R.P."/>
            <person name="Terry A.Y."/>
            <person name="Boore J.L."/>
            <person name="Grigoriev I.V."/>
            <person name="Lindberg D.R."/>
            <person name="Seaver E.C."/>
            <person name="Weisblat D.A."/>
            <person name="Putnam N.H."/>
            <person name="Rokhsar D.S."/>
        </authorList>
    </citation>
    <scope>NUCLEOTIDE SEQUENCE</scope>
    <source>
        <strain evidence="2">I ESC-2004</strain>
    </source>
</reference>
<proteinExistence type="predicted"/>
<dbReference type="Proteomes" id="UP000014760">
    <property type="component" value="Unassembled WGS sequence"/>
</dbReference>
<reference evidence="2" key="1">
    <citation type="submission" date="2012-12" db="EMBL/GenBank/DDBJ databases">
        <authorList>
            <person name="Hellsten U."/>
            <person name="Grimwood J."/>
            <person name="Chapman J.A."/>
            <person name="Shapiro H."/>
            <person name="Aerts A."/>
            <person name="Otillar R.P."/>
            <person name="Terry A.Y."/>
            <person name="Boore J.L."/>
            <person name="Simakov O."/>
            <person name="Marletaz F."/>
            <person name="Cho S.-J."/>
            <person name="Edsinger-Gonzales E."/>
            <person name="Havlak P."/>
            <person name="Kuo D.-H."/>
            <person name="Larsson T."/>
            <person name="Lv J."/>
            <person name="Arendt D."/>
            <person name="Savage R."/>
            <person name="Osoegawa K."/>
            <person name="de Jong P."/>
            <person name="Lindberg D.R."/>
            <person name="Seaver E.C."/>
            <person name="Weisblat D.A."/>
            <person name="Putnam N.H."/>
            <person name="Grigoriev I.V."/>
            <person name="Rokhsar D.S."/>
        </authorList>
    </citation>
    <scope>NUCLEOTIDE SEQUENCE</scope>
    <source>
        <strain evidence="2">I ESC-2004</strain>
    </source>
</reference>